<dbReference type="NCBIfam" id="NF005559">
    <property type="entry name" value="PRK07231.1"/>
    <property type="match status" value="1"/>
</dbReference>
<dbReference type="RefSeq" id="WP_163964115.1">
    <property type="nucleotide sequence ID" value="NZ_JAAIVB010000045.1"/>
</dbReference>
<dbReference type="SMART" id="SM00822">
    <property type="entry name" value="PKS_KR"/>
    <property type="match status" value="1"/>
</dbReference>
<feature type="domain" description="Ketoreductase" evidence="3">
    <location>
        <begin position="7"/>
        <end position="187"/>
    </location>
</feature>
<dbReference type="SUPFAM" id="SSF51735">
    <property type="entry name" value="NAD(P)-binding Rossmann-fold domains"/>
    <property type="match status" value="1"/>
</dbReference>
<dbReference type="PRINTS" id="PR00080">
    <property type="entry name" value="SDRFAMILY"/>
</dbReference>
<dbReference type="PRINTS" id="PR00081">
    <property type="entry name" value="GDHRDH"/>
</dbReference>
<evidence type="ECO:0000313" key="5">
    <source>
        <dbReference type="Proteomes" id="UP000482155"/>
    </source>
</evidence>
<evidence type="ECO:0000256" key="1">
    <source>
        <dbReference type="ARBA" id="ARBA00006484"/>
    </source>
</evidence>
<dbReference type="InterPro" id="IPR020904">
    <property type="entry name" value="Sc_DH/Rdtase_CS"/>
</dbReference>
<reference evidence="4 5" key="1">
    <citation type="submission" date="2020-02" db="EMBL/GenBank/DDBJ databases">
        <authorList>
            <person name="Kim M.K."/>
        </authorList>
    </citation>
    <scope>NUCLEOTIDE SEQUENCE [LARGE SCALE GENOMIC DNA]</scope>
    <source>
        <strain evidence="4 5">17J57-3</strain>
    </source>
</reference>
<keyword evidence="5" id="KW-1185">Reference proteome</keyword>
<dbReference type="Pfam" id="PF13561">
    <property type="entry name" value="adh_short_C2"/>
    <property type="match status" value="1"/>
</dbReference>
<keyword evidence="2" id="KW-0560">Oxidoreductase</keyword>
<sequence length="250" mass="26297">MSQLSNKIAIVTGGAGGFGAGIVRAYVREGAKVVIADINPEMAQGLARELGTNASAIACDVTDGEQVRAAVRHCVETFGAPDVVVNNAGTTHRNQPFLNVDEKTFDRMFAVNVKSIYHMAQAVVPLMRERKSGVILNIGSVAGIRPRPGLTWYNGSKGAVNTLSKAMAVELAPDRIRVNAICPVMGATALLSDFMGMPDTPENRARFISTIPLGRMAEASDVAAAAVFLATDAAEFLTGVELPVDGGRTI</sequence>
<dbReference type="InterPro" id="IPR036291">
    <property type="entry name" value="NAD(P)-bd_dom_sf"/>
</dbReference>
<comment type="similarity">
    <text evidence="1">Belongs to the short-chain dehydrogenases/reductases (SDR) family.</text>
</comment>
<protein>
    <submittedName>
        <fullName evidence="4">SDR family oxidoreductase</fullName>
    </submittedName>
</protein>
<dbReference type="PANTHER" id="PTHR43639:SF1">
    <property type="entry name" value="SHORT-CHAIN DEHYDROGENASE_REDUCTASE FAMILY PROTEIN"/>
    <property type="match status" value="1"/>
</dbReference>
<dbReference type="InterPro" id="IPR057326">
    <property type="entry name" value="KR_dom"/>
</dbReference>
<dbReference type="Proteomes" id="UP000482155">
    <property type="component" value="Unassembled WGS sequence"/>
</dbReference>
<organism evidence="4 5">
    <name type="scientific">Noviherbaspirillum galbum</name>
    <dbReference type="NCBI Taxonomy" id="2709383"/>
    <lineage>
        <taxon>Bacteria</taxon>
        <taxon>Pseudomonadati</taxon>
        <taxon>Pseudomonadota</taxon>
        <taxon>Betaproteobacteria</taxon>
        <taxon>Burkholderiales</taxon>
        <taxon>Oxalobacteraceae</taxon>
        <taxon>Noviherbaspirillum</taxon>
    </lineage>
</organism>
<dbReference type="PROSITE" id="PS00061">
    <property type="entry name" value="ADH_SHORT"/>
    <property type="match status" value="1"/>
</dbReference>
<accession>A0A6B3SS42</accession>
<dbReference type="FunFam" id="3.40.50.720:FF:000084">
    <property type="entry name" value="Short-chain dehydrogenase reductase"/>
    <property type="match status" value="1"/>
</dbReference>
<gene>
    <name evidence="4" type="ORF">G3574_13830</name>
</gene>
<evidence type="ECO:0000313" key="4">
    <source>
        <dbReference type="EMBL" id="NEX62165.1"/>
    </source>
</evidence>
<dbReference type="EMBL" id="JAAIVB010000045">
    <property type="protein sequence ID" value="NEX62165.1"/>
    <property type="molecule type" value="Genomic_DNA"/>
</dbReference>
<dbReference type="Gene3D" id="3.40.50.720">
    <property type="entry name" value="NAD(P)-binding Rossmann-like Domain"/>
    <property type="match status" value="1"/>
</dbReference>
<dbReference type="GO" id="GO:0016491">
    <property type="term" value="F:oxidoreductase activity"/>
    <property type="evidence" value="ECO:0007669"/>
    <property type="project" value="UniProtKB-KW"/>
</dbReference>
<name>A0A6B3SS42_9BURK</name>
<dbReference type="InterPro" id="IPR002347">
    <property type="entry name" value="SDR_fam"/>
</dbReference>
<evidence type="ECO:0000259" key="3">
    <source>
        <dbReference type="SMART" id="SM00822"/>
    </source>
</evidence>
<dbReference type="PANTHER" id="PTHR43639">
    <property type="entry name" value="OXIDOREDUCTASE, SHORT-CHAIN DEHYDROGENASE/REDUCTASE FAMILY (AFU_ORTHOLOGUE AFUA_5G02870)"/>
    <property type="match status" value="1"/>
</dbReference>
<proteinExistence type="inferred from homology"/>
<evidence type="ECO:0000256" key="2">
    <source>
        <dbReference type="ARBA" id="ARBA00023002"/>
    </source>
</evidence>
<dbReference type="AlphaFoldDB" id="A0A6B3SS42"/>
<comment type="caution">
    <text evidence="4">The sequence shown here is derived from an EMBL/GenBank/DDBJ whole genome shotgun (WGS) entry which is preliminary data.</text>
</comment>